<accession>A0A1V4IHJ8</accession>
<comment type="caution">
    <text evidence="2">The sequence shown here is derived from an EMBL/GenBank/DDBJ whole genome shotgun (WGS) entry which is preliminary data.</text>
</comment>
<organism evidence="2 3">
    <name type="scientific">Clostridium oryzae</name>
    <dbReference type="NCBI Taxonomy" id="1450648"/>
    <lineage>
        <taxon>Bacteria</taxon>
        <taxon>Bacillati</taxon>
        <taxon>Bacillota</taxon>
        <taxon>Clostridia</taxon>
        <taxon>Eubacteriales</taxon>
        <taxon>Clostridiaceae</taxon>
        <taxon>Clostridium</taxon>
    </lineage>
</organism>
<evidence type="ECO:0000313" key="2">
    <source>
        <dbReference type="EMBL" id="OPJ59330.1"/>
    </source>
</evidence>
<keyword evidence="3" id="KW-1185">Reference proteome</keyword>
<keyword evidence="1" id="KW-0812">Transmembrane</keyword>
<dbReference type="Proteomes" id="UP000190080">
    <property type="component" value="Unassembled WGS sequence"/>
</dbReference>
<protein>
    <submittedName>
        <fullName evidence="2">Uncharacterized protein</fullName>
    </submittedName>
</protein>
<evidence type="ECO:0000256" key="1">
    <source>
        <dbReference type="SAM" id="Phobius"/>
    </source>
</evidence>
<sequence>MVEELFTLRMEGLLSNMRKNKLILIMLSVAAVVYLGDVHLETARIKKS</sequence>
<dbReference type="AlphaFoldDB" id="A0A1V4IHJ8"/>
<keyword evidence="1" id="KW-1133">Transmembrane helix</keyword>
<dbReference type="EMBL" id="MZGV01000046">
    <property type="protein sequence ID" value="OPJ59330.1"/>
    <property type="molecule type" value="Genomic_DNA"/>
</dbReference>
<keyword evidence="1" id="KW-0472">Membrane</keyword>
<evidence type="ECO:0000313" key="3">
    <source>
        <dbReference type="Proteomes" id="UP000190080"/>
    </source>
</evidence>
<proteinExistence type="predicted"/>
<reference evidence="2 3" key="1">
    <citation type="submission" date="2017-03" db="EMBL/GenBank/DDBJ databases">
        <title>Genome sequence of Clostridium oryzae DSM 28571.</title>
        <authorList>
            <person name="Poehlein A."/>
            <person name="Daniel R."/>
        </authorList>
    </citation>
    <scope>NUCLEOTIDE SEQUENCE [LARGE SCALE GENOMIC DNA]</scope>
    <source>
        <strain evidence="2 3">DSM 28571</strain>
    </source>
</reference>
<name>A0A1V4IHJ8_9CLOT</name>
<gene>
    <name evidence="2" type="ORF">CLORY_33390</name>
</gene>
<feature type="transmembrane region" description="Helical" evidence="1">
    <location>
        <begin position="22"/>
        <end position="40"/>
    </location>
</feature>